<feature type="domain" description="ABC transporter" evidence="10">
    <location>
        <begin position="1"/>
        <end position="233"/>
    </location>
</feature>
<dbReference type="Proteomes" id="UP000035352">
    <property type="component" value="Chromosome"/>
</dbReference>
<dbReference type="KEGG" id="pbh:AAW51_4248"/>
<keyword evidence="8" id="KW-0472">Membrane</keyword>
<dbReference type="SUPFAM" id="SSF52540">
    <property type="entry name" value="P-loop containing nucleoside triphosphate hydrolases"/>
    <property type="match status" value="1"/>
</dbReference>
<evidence type="ECO:0000313" key="13">
    <source>
        <dbReference type="Proteomes" id="UP000035352"/>
    </source>
</evidence>
<dbReference type="PANTHER" id="PTHR43514:SF4">
    <property type="entry name" value="ABC TRANSPORTER I FAMILY MEMBER 10"/>
    <property type="match status" value="1"/>
</dbReference>
<evidence type="ECO:0000256" key="4">
    <source>
        <dbReference type="ARBA" id="ARBA00022519"/>
    </source>
</evidence>
<dbReference type="SMART" id="SM00382">
    <property type="entry name" value="AAA"/>
    <property type="match status" value="1"/>
</dbReference>
<dbReference type="GO" id="GO:0016020">
    <property type="term" value="C:membrane"/>
    <property type="evidence" value="ECO:0007669"/>
    <property type="project" value="InterPro"/>
</dbReference>
<keyword evidence="4" id="KW-0997">Cell inner membrane</keyword>
<evidence type="ECO:0000259" key="10">
    <source>
        <dbReference type="PROSITE" id="PS50893"/>
    </source>
</evidence>
<dbReference type="OrthoDB" id="5298774at2"/>
<keyword evidence="3 9" id="KW-0500">Molybdenum</keyword>
<keyword evidence="2" id="KW-1003">Cell membrane</keyword>
<dbReference type="Gene3D" id="2.40.50.100">
    <property type="match status" value="1"/>
</dbReference>
<dbReference type="InterPro" id="IPR008995">
    <property type="entry name" value="Mo/tungstate-bd_C_term_dom"/>
</dbReference>
<dbReference type="SUPFAM" id="SSF50331">
    <property type="entry name" value="MOP-like"/>
    <property type="match status" value="1"/>
</dbReference>
<dbReference type="PANTHER" id="PTHR43514">
    <property type="entry name" value="ABC TRANSPORTER I FAMILY MEMBER 10"/>
    <property type="match status" value="1"/>
</dbReference>
<dbReference type="GO" id="GO:0016887">
    <property type="term" value="F:ATP hydrolysis activity"/>
    <property type="evidence" value="ECO:0007669"/>
    <property type="project" value="InterPro"/>
</dbReference>
<dbReference type="STRING" id="413882.AAW51_4248"/>
<keyword evidence="1" id="KW-0813">Transport</keyword>
<reference evidence="12 13" key="1">
    <citation type="submission" date="2015-05" db="EMBL/GenBank/DDBJ databases">
        <authorList>
            <person name="Tang B."/>
            <person name="Yu Y."/>
        </authorList>
    </citation>
    <scope>NUCLEOTIDE SEQUENCE [LARGE SCALE GENOMIC DNA]</scope>
    <source>
        <strain evidence="12 13">DSM 7029</strain>
    </source>
</reference>
<dbReference type="InterPro" id="IPR003593">
    <property type="entry name" value="AAA+_ATPase"/>
</dbReference>
<dbReference type="EMBL" id="CP011371">
    <property type="protein sequence ID" value="AKJ30939.1"/>
    <property type="molecule type" value="Genomic_DNA"/>
</dbReference>
<dbReference type="RefSeq" id="WP_047196184.1">
    <property type="nucleotide sequence ID" value="NZ_CP011371.1"/>
</dbReference>
<dbReference type="GO" id="GO:0140359">
    <property type="term" value="F:ABC-type transporter activity"/>
    <property type="evidence" value="ECO:0007669"/>
    <property type="project" value="InterPro"/>
</dbReference>
<dbReference type="InterPro" id="IPR004606">
    <property type="entry name" value="Mop_domain"/>
</dbReference>
<dbReference type="InterPro" id="IPR005116">
    <property type="entry name" value="Transp-assoc_OB_typ1"/>
</dbReference>
<keyword evidence="13" id="KW-1185">Reference proteome</keyword>
<evidence type="ECO:0000259" key="11">
    <source>
        <dbReference type="PROSITE" id="PS51866"/>
    </source>
</evidence>
<dbReference type="Pfam" id="PF00005">
    <property type="entry name" value="ABC_tran"/>
    <property type="match status" value="1"/>
</dbReference>
<dbReference type="Gene3D" id="3.40.50.300">
    <property type="entry name" value="P-loop containing nucleotide triphosphate hydrolases"/>
    <property type="match status" value="1"/>
</dbReference>
<dbReference type="PROSITE" id="PS00211">
    <property type="entry name" value="ABC_TRANSPORTER_1"/>
    <property type="match status" value="1"/>
</dbReference>
<dbReference type="InterPro" id="IPR011868">
    <property type="entry name" value="ModC_ABC_ATP-bd"/>
</dbReference>
<dbReference type="InterPro" id="IPR003439">
    <property type="entry name" value="ABC_transporter-like_ATP-bd"/>
</dbReference>
<dbReference type="PROSITE" id="PS51866">
    <property type="entry name" value="MOP"/>
    <property type="match status" value="1"/>
</dbReference>
<organism evidence="12 13">
    <name type="scientific">Caldimonas brevitalea</name>
    <dbReference type="NCBI Taxonomy" id="413882"/>
    <lineage>
        <taxon>Bacteria</taxon>
        <taxon>Pseudomonadati</taxon>
        <taxon>Pseudomonadota</taxon>
        <taxon>Betaproteobacteria</taxon>
        <taxon>Burkholderiales</taxon>
        <taxon>Sphaerotilaceae</taxon>
        <taxon>Caldimonas</taxon>
    </lineage>
</organism>
<dbReference type="InterPro" id="IPR027417">
    <property type="entry name" value="P-loop_NTPase"/>
</dbReference>
<accession>A0A0G3BNB1</accession>
<dbReference type="GO" id="GO:0005524">
    <property type="term" value="F:ATP binding"/>
    <property type="evidence" value="ECO:0007669"/>
    <property type="project" value="UniProtKB-KW"/>
</dbReference>
<evidence type="ECO:0000256" key="3">
    <source>
        <dbReference type="ARBA" id="ARBA00022505"/>
    </source>
</evidence>
<evidence type="ECO:0000256" key="6">
    <source>
        <dbReference type="ARBA" id="ARBA00022840"/>
    </source>
</evidence>
<evidence type="ECO:0000256" key="9">
    <source>
        <dbReference type="PROSITE-ProRule" id="PRU01213"/>
    </source>
</evidence>
<evidence type="ECO:0000256" key="8">
    <source>
        <dbReference type="ARBA" id="ARBA00023136"/>
    </source>
</evidence>
<dbReference type="AlphaFoldDB" id="A0A0G3BNB1"/>
<feature type="domain" description="Mop" evidence="11">
    <location>
        <begin position="293"/>
        <end position="359"/>
    </location>
</feature>
<proteinExistence type="predicted"/>
<name>A0A0G3BNB1_9BURK</name>
<gene>
    <name evidence="12" type="primary">modC</name>
    <name evidence="12" type="ORF">AAW51_4248</name>
</gene>
<dbReference type="NCBIfam" id="TIGR02142">
    <property type="entry name" value="modC_ABC"/>
    <property type="match status" value="1"/>
</dbReference>
<keyword evidence="5" id="KW-0547">Nucleotide-binding</keyword>
<keyword evidence="6 12" id="KW-0067">ATP-binding</keyword>
<dbReference type="GO" id="GO:0015098">
    <property type="term" value="F:molybdate ion transmembrane transporter activity"/>
    <property type="evidence" value="ECO:0007669"/>
    <property type="project" value="InterPro"/>
</dbReference>
<protein>
    <submittedName>
        <fullName evidence="12">Molybdenum ABC transporter ATP-binding protein</fullName>
    </submittedName>
</protein>
<dbReference type="InterPro" id="IPR017871">
    <property type="entry name" value="ABC_transporter-like_CS"/>
</dbReference>
<keyword evidence="7" id="KW-1278">Translocase</keyword>
<dbReference type="PATRIC" id="fig|413882.6.peg.4442"/>
<sequence length="367" mass="39788">MIELAFDKQLGTLGLQVRVCLPARGVTAIYGPSGSGKTSLINAVAGLLRPDSGVIRVQDRLFFDATRGIDVPVERRGIGYVFQDARLFPHLSVAGNLRYGLKRHRDGPAPVGFDSVVAVLGIEPLLQRRPHTLSGGERQRVALGRALLRQPRLLLMDEPLAALDAPRKAELLPYIERLCHEFTLPVLYVSHSVDEIVRLAQQIVIVEGGRSIDSGELTEVMSRPAHARLLGRFESGVVLACVVAQHDDRYQLSTLRFADGELRVPRVDLPPGSPVRARVRSRDVALALAPSPALSIGNQLHGQLVSLADVHGPYLETTVALGTTQVRALITQESRDRLGLQPGREVWVMVKSVAVDAVGGQGSEAGR</sequence>
<dbReference type="InterPro" id="IPR050334">
    <property type="entry name" value="Molybdenum_import_ModC"/>
</dbReference>
<evidence type="ECO:0000256" key="1">
    <source>
        <dbReference type="ARBA" id="ARBA00022448"/>
    </source>
</evidence>
<evidence type="ECO:0000256" key="7">
    <source>
        <dbReference type="ARBA" id="ARBA00022967"/>
    </source>
</evidence>
<evidence type="ECO:0000256" key="5">
    <source>
        <dbReference type="ARBA" id="ARBA00022741"/>
    </source>
</evidence>
<dbReference type="Pfam" id="PF03459">
    <property type="entry name" value="TOBE"/>
    <property type="match status" value="1"/>
</dbReference>
<evidence type="ECO:0000313" key="12">
    <source>
        <dbReference type="EMBL" id="AKJ30939.1"/>
    </source>
</evidence>
<dbReference type="PROSITE" id="PS50893">
    <property type="entry name" value="ABC_TRANSPORTER_2"/>
    <property type="match status" value="1"/>
</dbReference>
<evidence type="ECO:0000256" key="2">
    <source>
        <dbReference type="ARBA" id="ARBA00022475"/>
    </source>
</evidence>